<evidence type="ECO:0000256" key="2">
    <source>
        <dbReference type="ARBA" id="ARBA00022692"/>
    </source>
</evidence>
<keyword evidence="6" id="KW-1133">Transmembrane helix</keyword>
<feature type="domain" description="3CxxC-type" evidence="9">
    <location>
        <begin position="48"/>
        <end position="159"/>
    </location>
</feature>
<evidence type="ECO:0000256" key="8">
    <source>
        <dbReference type="SAM" id="MobiDB-lite"/>
    </source>
</evidence>
<evidence type="ECO:0000256" key="1">
    <source>
        <dbReference type="ARBA" id="ARBA00004167"/>
    </source>
</evidence>
<dbReference type="Pfam" id="PF13695">
    <property type="entry name" value="Zn_ribbon_3CxxC"/>
    <property type="match status" value="1"/>
</dbReference>
<evidence type="ECO:0000259" key="9">
    <source>
        <dbReference type="SMART" id="SM01328"/>
    </source>
</evidence>
<feature type="compositionally biased region" description="Polar residues" evidence="8">
    <location>
        <begin position="331"/>
        <end position="340"/>
    </location>
</feature>
<dbReference type="PANTHER" id="PTHR14402:SF8">
    <property type="entry name" value="RECEPTOR-TRANSPORTING PROTEIN 4"/>
    <property type="match status" value="1"/>
</dbReference>
<dbReference type="GO" id="GO:0006612">
    <property type="term" value="P:protein targeting to membrane"/>
    <property type="evidence" value="ECO:0007669"/>
    <property type="project" value="TreeGrafter"/>
</dbReference>
<feature type="compositionally biased region" description="Polar residues" evidence="8">
    <location>
        <begin position="247"/>
        <end position="256"/>
    </location>
</feature>
<accession>A0A8C3YP77</accession>
<evidence type="ECO:0000256" key="3">
    <source>
        <dbReference type="ARBA" id="ARBA00022723"/>
    </source>
</evidence>
<evidence type="ECO:0000256" key="4">
    <source>
        <dbReference type="ARBA" id="ARBA00022771"/>
    </source>
</evidence>
<keyword evidence="4" id="KW-0863">Zinc-finger</keyword>
<proteinExistence type="predicted"/>
<dbReference type="SMART" id="SM01328">
    <property type="entry name" value="zf-3CxxC"/>
    <property type="match status" value="1"/>
</dbReference>
<dbReference type="PANTHER" id="PTHR14402">
    <property type="entry name" value="RECEPTOR TRANSPORTING PROTEIN"/>
    <property type="match status" value="1"/>
</dbReference>
<comment type="subcellular location">
    <subcellularLocation>
        <location evidence="1">Membrane</location>
        <topology evidence="1">Single-pass membrane protein</topology>
    </subcellularLocation>
</comment>
<feature type="compositionally biased region" description="Polar residues" evidence="8">
    <location>
        <begin position="215"/>
        <end position="227"/>
    </location>
</feature>
<keyword evidence="5" id="KW-0862">Zinc</keyword>
<keyword evidence="2" id="KW-0812">Transmembrane</keyword>
<dbReference type="GO" id="GO:0016020">
    <property type="term" value="C:membrane"/>
    <property type="evidence" value="ECO:0007669"/>
    <property type="project" value="UniProtKB-SubCell"/>
</dbReference>
<dbReference type="GO" id="GO:0051205">
    <property type="term" value="P:protein insertion into membrane"/>
    <property type="evidence" value="ECO:0007669"/>
    <property type="project" value="TreeGrafter"/>
</dbReference>
<feature type="compositionally biased region" description="Basic and acidic residues" evidence="8">
    <location>
        <begin position="202"/>
        <end position="213"/>
    </location>
</feature>
<keyword evidence="3" id="KW-0479">Metal-binding</keyword>
<dbReference type="InterPro" id="IPR027377">
    <property type="entry name" value="ZAR1/RTP1-5-like_Znf-3CxxC"/>
</dbReference>
<sequence>MAMDVSTWQKIFQELIRQKKPQDRWTLKVDGNLQPNSVALGWKQYQQRAFGRFHCSSCHRSWASAHIHILFHMNLEHQKSQGQVRMRLFGQRCRKCSRAQFEKPEFSQESMKRILKNLVLRILERLYRNIRKVSEIPVHLEVPLSGSHDDANCEACILGYCGKSLLNSVIEPAKSPLSLKTENSPCIVELCGQKRARNQPTEAKKPPSNEHSRVPKSSGSNHATTGIQGPRAELQPKRETGRLLLSGANQQATRRTAPQPVRGAGSLLPGGTDPRPIRVVGPLPTGWAHSQSTLRTGPQAPQKAYSQSIRMAGPQSTQEARATKGAGLQATKVTDPQPTRGTIPRAISGSDTQATGRASAPRLGSNSQPTLRAIPKVTSGSDTQATRRVGPPPQTSNSQGVPVTAQGKRIQQGTMRLRVPSLASRTGLKIRSWRELWHRLQMRLRSCVPVA</sequence>
<evidence type="ECO:0000256" key="7">
    <source>
        <dbReference type="ARBA" id="ARBA00023136"/>
    </source>
</evidence>
<dbReference type="GeneTree" id="ENSGT00940000162610"/>
<evidence type="ECO:0000313" key="10">
    <source>
        <dbReference type="Ensembl" id="ENSCWAP00000026348.1"/>
    </source>
</evidence>
<name>A0A8C3YP77_9CETA</name>
<reference evidence="10" key="2">
    <citation type="submission" date="2025-09" db="UniProtKB">
        <authorList>
            <consortium name="Ensembl"/>
        </authorList>
    </citation>
    <scope>IDENTIFICATION</scope>
</reference>
<protein>
    <recommendedName>
        <fullName evidence="9">3CxxC-type domain-containing protein</fullName>
    </recommendedName>
</protein>
<dbReference type="Proteomes" id="UP000694540">
    <property type="component" value="Unplaced"/>
</dbReference>
<feature type="region of interest" description="Disordered" evidence="8">
    <location>
        <begin position="318"/>
        <end position="410"/>
    </location>
</feature>
<evidence type="ECO:0000313" key="11">
    <source>
        <dbReference type="Proteomes" id="UP000694540"/>
    </source>
</evidence>
<dbReference type="Ensembl" id="ENSCWAT00000028558.1">
    <property type="protein sequence ID" value="ENSCWAP00000026348.1"/>
    <property type="gene ID" value="ENSCWAG00000019974.1"/>
</dbReference>
<dbReference type="GO" id="GO:0005737">
    <property type="term" value="C:cytoplasm"/>
    <property type="evidence" value="ECO:0007669"/>
    <property type="project" value="TreeGrafter"/>
</dbReference>
<organism evidence="10 11">
    <name type="scientific">Catagonus wagneri</name>
    <name type="common">Chacoan peccary</name>
    <dbReference type="NCBI Taxonomy" id="51154"/>
    <lineage>
        <taxon>Eukaryota</taxon>
        <taxon>Metazoa</taxon>
        <taxon>Chordata</taxon>
        <taxon>Craniata</taxon>
        <taxon>Vertebrata</taxon>
        <taxon>Euteleostomi</taxon>
        <taxon>Mammalia</taxon>
        <taxon>Eutheria</taxon>
        <taxon>Laurasiatheria</taxon>
        <taxon>Artiodactyla</taxon>
        <taxon>Suina</taxon>
        <taxon>Tayassuidae</taxon>
        <taxon>Catagonus</taxon>
    </lineage>
</organism>
<keyword evidence="7" id="KW-0472">Membrane</keyword>
<dbReference type="GO" id="GO:0001580">
    <property type="term" value="P:detection of chemical stimulus involved in sensory perception of bitter taste"/>
    <property type="evidence" value="ECO:0007669"/>
    <property type="project" value="TreeGrafter"/>
</dbReference>
<evidence type="ECO:0000256" key="5">
    <source>
        <dbReference type="ARBA" id="ARBA00022833"/>
    </source>
</evidence>
<dbReference type="AlphaFoldDB" id="A0A8C3YP77"/>
<feature type="region of interest" description="Disordered" evidence="8">
    <location>
        <begin position="197"/>
        <end position="276"/>
    </location>
</feature>
<reference evidence="10" key="1">
    <citation type="submission" date="2025-08" db="UniProtKB">
        <authorList>
            <consortium name="Ensembl"/>
        </authorList>
    </citation>
    <scope>IDENTIFICATION</scope>
</reference>
<keyword evidence="11" id="KW-1185">Reference proteome</keyword>
<dbReference type="InterPro" id="IPR026096">
    <property type="entry name" value="R-trans_p"/>
</dbReference>
<dbReference type="GO" id="GO:0008270">
    <property type="term" value="F:zinc ion binding"/>
    <property type="evidence" value="ECO:0007669"/>
    <property type="project" value="UniProtKB-KW"/>
</dbReference>
<evidence type="ECO:0000256" key="6">
    <source>
        <dbReference type="ARBA" id="ARBA00022989"/>
    </source>
</evidence>
<dbReference type="GO" id="GO:0031849">
    <property type="term" value="F:olfactory receptor binding"/>
    <property type="evidence" value="ECO:0007669"/>
    <property type="project" value="TreeGrafter"/>
</dbReference>